<dbReference type="GO" id="GO:0044781">
    <property type="term" value="P:bacterial-type flagellum organization"/>
    <property type="evidence" value="ECO:0007669"/>
    <property type="project" value="UniProtKB-UniRule"/>
</dbReference>
<evidence type="ECO:0000256" key="7">
    <source>
        <dbReference type="ARBA" id="ARBA00022795"/>
    </source>
</evidence>
<comment type="subcellular location">
    <subcellularLocation>
        <location evidence="1">Cell membrane</location>
        <topology evidence="1">Peripheral membrane protein</topology>
        <orientation evidence="1">Cytoplasmic side</orientation>
    </subcellularLocation>
</comment>
<evidence type="ECO:0000259" key="15">
    <source>
        <dbReference type="SMART" id="SM00382"/>
    </source>
</evidence>
<dbReference type="Gene3D" id="3.40.50.300">
    <property type="entry name" value="P-loop containing nucleotide triphosphate hydrolases"/>
    <property type="match status" value="1"/>
</dbReference>
<evidence type="ECO:0000259" key="16">
    <source>
        <dbReference type="SMART" id="SM00962"/>
    </source>
</evidence>
<evidence type="ECO:0000256" key="5">
    <source>
        <dbReference type="ARBA" id="ARBA00022475"/>
    </source>
</evidence>
<evidence type="ECO:0000256" key="4">
    <source>
        <dbReference type="ARBA" id="ARBA00022448"/>
    </source>
</evidence>
<dbReference type="GO" id="GO:0006614">
    <property type="term" value="P:SRP-dependent cotranslational protein targeting to membrane"/>
    <property type="evidence" value="ECO:0007669"/>
    <property type="project" value="UniProtKB-UniRule"/>
</dbReference>
<evidence type="ECO:0000256" key="11">
    <source>
        <dbReference type="ARBA" id="ARBA00023225"/>
    </source>
</evidence>
<dbReference type="GO" id="GO:0015031">
    <property type="term" value="P:protein transport"/>
    <property type="evidence" value="ECO:0007669"/>
    <property type="project" value="UniProtKB-KW"/>
</dbReference>
<dbReference type="PANTHER" id="PTHR43134:SF3">
    <property type="entry name" value="FLAGELLAR BIOSYNTHESIS PROTEIN FLHF"/>
    <property type="match status" value="1"/>
</dbReference>
<dbReference type="SUPFAM" id="SSF52540">
    <property type="entry name" value="P-loop containing nucleoside triphosphate hydrolases"/>
    <property type="match status" value="1"/>
</dbReference>
<dbReference type="AlphaFoldDB" id="A0A2T5I9T9"/>
<dbReference type="InterPro" id="IPR003593">
    <property type="entry name" value="AAA+_ATPase"/>
</dbReference>
<keyword evidence="8" id="KW-0653">Protein transport</keyword>
<evidence type="ECO:0000256" key="13">
    <source>
        <dbReference type="NCBIfam" id="TIGR03499"/>
    </source>
</evidence>
<dbReference type="PANTHER" id="PTHR43134">
    <property type="entry name" value="SIGNAL RECOGNITION PARTICLE RECEPTOR SUBUNIT ALPHA"/>
    <property type="match status" value="1"/>
</dbReference>
<evidence type="ECO:0000256" key="12">
    <source>
        <dbReference type="ARBA" id="ARBA00025337"/>
    </source>
</evidence>
<proteinExistence type="inferred from homology"/>
<feature type="region of interest" description="Disordered" evidence="14">
    <location>
        <begin position="46"/>
        <end position="214"/>
    </location>
</feature>
<dbReference type="GO" id="GO:0005047">
    <property type="term" value="F:signal recognition particle binding"/>
    <property type="evidence" value="ECO:0007669"/>
    <property type="project" value="TreeGrafter"/>
</dbReference>
<gene>
    <name evidence="17" type="ORF">C8R21_11574</name>
</gene>
<dbReference type="SMART" id="SM00962">
    <property type="entry name" value="SRP54"/>
    <property type="match status" value="1"/>
</dbReference>
<dbReference type="GO" id="GO:0003924">
    <property type="term" value="F:GTPase activity"/>
    <property type="evidence" value="ECO:0007669"/>
    <property type="project" value="UniProtKB-UniRule"/>
</dbReference>
<feature type="compositionally biased region" description="Basic and acidic residues" evidence="14">
    <location>
        <begin position="57"/>
        <end position="72"/>
    </location>
</feature>
<keyword evidence="4" id="KW-0813">Transport</keyword>
<keyword evidence="11" id="KW-1006">Bacterial flagellum protein export</keyword>
<feature type="domain" description="SRP54-type proteins GTP-binding" evidence="16">
    <location>
        <begin position="321"/>
        <end position="513"/>
    </location>
</feature>
<dbReference type="RefSeq" id="WP_107762453.1">
    <property type="nucleotide sequence ID" value="NZ_QAOK01000015.1"/>
</dbReference>
<evidence type="ECO:0000256" key="8">
    <source>
        <dbReference type="ARBA" id="ARBA00022927"/>
    </source>
</evidence>
<keyword evidence="9" id="KW-0342">GTP-binding</keyword>
<dbReference type="SMART" id="SM00382">
    <property type="entry name" value="AAA"/>
    <property type="match status" value="1"/>
</dbReference>
<evidence type="ECO:0000256" key="14">
    <source>
        <dbReference type="SAM" id="MobiDB-lite"/>
    </source>
</evidence>
<dbReference type="GO" id="GO:0005886">
    <property type="term" value="C:plasma membrane"/>
    <property type="evidence" value="ECO:0007669"/>
    <property type="project" value="UniProtKB-SubCell"/>
</dbReference>
<dbReference type="InterPro" id="IPR047040">
    <property type="entry name" value="FlhF__GTPase_dom"/>
</dbReference>
<sequence>MTIKRFFAKTTSEALRMVRDELGSDGVILSNRAVDNGVEILALSNSDMSSLLPPPECQKEDGQQQRRREESRNGLYALSPEVSTPPSDVSRSEPENPAVHPAAIAEQATRIERNVEDSPQADSPPSPRKKTQETGHAARTNKKTIPQVSSKRPRATTGGVQSSKSGEGLTKKSNRGTPPPEPSGMGETSVSDFRSWRKRSENTRRRADGMNPGRQRRLALDSLQVADKVAASVLKEVRFMHSTLEQQLALLSRNEQERRDPVRGQLFRQLLAAGLHDTSVQALLDQLPGDLDASAAMNWVRTALTGSLQTIGNENEILEKGGVYALVGPTGVGKTTTTAKLAARCVVRHGASKVALLTTDSYRIGGHEQLRIYGKILGVTVHAVRDTQDLTLALNELRGKHMVLIDTVGVGQRDQMVAEQVAMLSGCGSEIKRLLLLNAASSWHTLDEVAQAYWGDGLAGAIISKLDEAVVTGCALDIAMRHSLPLYYVAHGQRVPEDIELADAESLVNRMFDDLSQFAHFPQFQSATSFTPIDHSCSIAGAGGEDGGIGPDMSEVYLG</sequence>
<feature type="compositionally biased region" description="Basic and acidic residues" evidence="14">
    <location>
        <begin position="194"/>
        <end position="208"/>
    </location>
</feature>
<keyword evidence="17" id="KW-0969">Cilium</keyword>
<dbReference type="EMBL" id="QAOK01000015">
    <property type="protein sequence ID" value="PTQ80577.1"/>
    <property type="molecule type" value="Genomic_DNA"/>
</dbReference>
<evidence type="ECO:0000256" key="10">
    <source>
        <dbReference type="ARBA" id="ARBA00023136"/>
    </source>
</evidence>
<comment type="function">
    <text evidence="12">Necessary for flagellar biosynthesis. May be involved in translocation of the flagellum.</text>
</comment>
<dbReference type="NCBIfam" id="TIGR03499">
    <property type="entry name" value="FlhF"/>
    <property type="match status" value="1"/>
</dbReference>
<keyword evidence="17" id="KW-0282">Flagellum</keyword>
<accession>A0A2T5I9T9</accession>
<comment type="similarity">
    <text evidence="2">Belongs to the GTP-binding SRP family.</text>
</comment>
<dbReference type="Pfam" id="PF00448">
    <property type="entry name" value="SRP54"/>
    <property type="match status" value="1"/>
</dbReference>
<keyword evidence="7" id="KW-1005">Bacterial flagellum biogenesis</keyword>
<keyword evidence="17" id="KW-0966">Cell projection</keyword>
<reference evidence="17 18" key="1">
    <citation type="submission" date="2018-04" db="EMBL/GenBank/DDBJ databases">
        <title>Active sludge and wastewater microbial communities from Klosterneuburg, Austria.</title>
        <authorList>
            <person name="Wagner M."/>
        </authorList>
    </citation>
    <scope>NUCLEOTIDE SEQUENCE [LARGE SCALE GENOMIC DNA]</scope>
    <source>
        <strain evidence="17 18">Nl12</strain>
    </source>
</reference>
<evidence type="ECO:0000256" key="9">
    <source>
        <dbReference type="ARBA" id="ARBA00023134"/>
    </source>
</evidence>
<evidence type="ECO:0000313" key="17">
    <source>
        <dbReference type="EMBL" id="PTQ80577.1"/>
    </source>
</evidence>
<feature type="domain" description="AAA+ ATPase" evidence="15">
    <location>
        <begin position="320"/>
        <end position="486"/>
    </location>
</feature>
<keyword evidence="5" id="KW-1003">Cell membrane</keyword>
<dbReference type="GO" id="GO:0005525">
    <property type="term" value="F:GTP binding"/>
    <property type="evidence" value="ECO:0007669"/>
    <property type="project" value="UniProtKB-UniRule"/>
</dbReference>
<dbReference type="Proteomes" id="UP000244152">
    <property type="component" value="Unassembled WGS sequence"/>
</dbReference>
<dbReference type="CDD" id="cd17873">
    <property type="entry name" value="FlhF"/>
    <property type="match status" value="1"/>
</dbReference>
<organism evidence="17 18">
    <name type="scientific">Nitrosospira multiformis</name>
    <dbReference type="NCBI Taxonomy" id="1231"/>
    <lineage>
        <taxon>Bacteria</taxon>
        <taxon>Pseudomonadati</taxon>
        <taxon>Pseudomonadota</taxon>
        <taxon>Betaproteobacteria</taxon>
        <taxon>Nitrosomonadales</taxon>
        <taxon>Nitrosomonadaceae</taxon>
        <taxon>Nitrosospira</taxon>
    </lineage>
</organism>
<evidence type="ECO:0000313" key="18">
    <source>
        <dbReference type="Proteomes" id="UP000244152"/>
    </source>
</evidence>
<evidence type="ECO:0000256" key="2">
    <source>
        <dbReference type="ARBA" id="ARBA00008531"/>
    </source>
</evidence>
<evidence type="ECO:0000256" key="3">
    <source>
        <dbReference type="ARBA" id="ARBA00014919"/>
    </source>
</evidence>
<evidence type="ECO:0000256" key="1">
    <source>
        <dbReference type="ARBA" id="ARBA00004413"/>
    </source>
</evidence>
<evidence type="ECO:0000256" key="6">
    <source>
        <dbReference type="ARBA" id="ARBA00022741"/>
    </source>
</evidence>
<keyword evidence="6" id="KW-0547">Nucleotide-binding</keyword>
<protein>
    <recommendedName>
        <fullName evidence="3 13">Flagellar biosynthesis protein FlhF</fullName>
    </recommendedName>
</protein>
<dbReference type="InterPro" id="IPR000897">
    <property type="entry name" value="SRP54_GTPase_dom"/>
</dbReference>
<keyword evidence="10" id="KW-0472">Membrane</keyword>
<dbReference type="InterPro" id="IPR020006">
    <property type="entry name" value="FlhF"/>
</dbReference>
<name>A0A2T5I9T9_9PROT</name>
<dbReference type="FunFam" id="3.40.50.300:FF:000695">
    <property type="entry name" value="Flagellar biosynthesis regulator FlhF"/>
    <property type="match status" value="1"/>
</dbReference>
<dbReference type="InterPro" id="IPR027417">
    <property type="entry name" value="P-loop_NTPase"/>
</dbReference>
<comment type="caution">
    <text evidence="17">The sequence shown here is derived from an EMBL/GenBank/DDBJ whole genome shotgun (WGS) entry which is preliminary data.</text>
</comment>